<feature type="transmembrane region" description="Helical" evidence="1">
    <location>
        <begin position="12"/>
        <end position="33"/>
    </location>
</feature>
<keyword evidence="1" id="KW-0472">Membrane</keyword>
<keyword evidence="3" id="KW-1185">Reference proteome</keyword>
<proteinExistence type="predicted"/>
<dbReference type="RefSeq" id="WP_316025791.1">
    <property type="nucleotide sequence ID" value="NZ_JAWDIO010000002.1"/>
</dbReference>
<dbReference type="InterPro" id="IPR012902">
    <property type="entry name" value="N_methyl_site"/>
</dbReference>
<name>A0ABU3SVX9_9ALTE</name>
<sequence length="166" mass="18002">MIKKNKTGFTLVELIIVIVILGILAVTALPKFIDFRSNAIVASSQNLAGTVRSASALVYSKSVIAGVAKQPSAEVSINGQTVDVVYGYPAGTKEGISAAINFDEGDWANDLKDKEWHSRASIYSGAWVYWHGNISENAGNIQCYIRYRQSTGVNMEPVIDIELSEC</sequence>
<reference evidence="2 3" key="1">
    <citation type="submission" date="2023-10" db="EMBL/GenBank/DDBJ databases">
        <title>Glaciecola aquimarina strain GGW-M5 nov., isolated from a coastal seawater.</title>
        <authorList>
            <person name="Bayburt H."/>
            <person name="Kim J.M."/>
            <person name="Choi B.J."/>
            <person name="Jeon C.O."/>
        </authorList>
    </citation>
    <scope>NUCLEOTIDE SEQUENCE [LARGE SCALE GENOMIC DNA]</scope>
    <source>
        <strain evidence="2 3">KCTC 32108</strain>
    </source>
</reference>
<comment type="caution">
    <text evidence="2">The sequence shown here is derived from an EMBL/GenBank/DDBJ whole genome shotgun (WGS) entry which is preliminary data.</text>
</comment>
<protein>
    <submittedName>
        <fullName evidence="2">Prepilin-type N-terminal cleavage/methylation domain-containing protein</fullName>
    </submittedName>
</protein>
<dbReference type="PROSITE" id="PS00409">
    <property type="entry name" value="PROKAR_NTER_METHYL"/>
    <property type="match status" value="1"/>
</dbReference>
<dbReference type="Gene3D" id="3.30.700.10">
    <property type="entry name" value="Glycoprotein, Type 4 Pilin"/>
    <property type="match status" value="1"/>
</dbReference>
<evidence type="ECO:0000313" key="3">
    <source>
        <dbReference type="Proteomes" id="UP001247805"/>
    </source>
</evidence>
<dbReference type="InterPro" id="IPR045584">
    <property type="entry name" value="Pilin-like"/>
</dbReference>
<dbReference type="EMBL" id="JAWDIO010000002">
    <property type="protein sequence ID" value="MDU0354172.1"/>
    <property type="molecule type" value="Genomic_DNA"/>
</dbReference>
<evidence type="ECO:0000256" key="1">
    <source>
        <dbReference type="SAM" id="Phobius"/>
    </source>
</evidence>
<dbReference type="Proteomes" id="UP001247805">
    <property type="component" value="Unassembled WGS sequence"/>
</dbReference>
<dbReference type="SUPFAM" id="SSF54523">
    <property type="entry name" value="Pili subunits"/>
    <property type="match status" value="1"/>
</dbReference>
<keyword evidence="1" id="KW-1133">Transmembrane helix</keyword>
<organism evidence="2 3">
    <name type="scientific">Paraglaciecola aquimarina</name>
    <dbReference type="NCBI Taxonomy" id="1235557"/>
    <lineage>
        <taxon>Bacteria</taxon>
        <taxon>Pseudomonadati</taxon>
        <taxon>Pseudomonadota</taxon>
        <taxon>Gammaproteobacteria</taxon>
        <taxon>Alteromonadales</taxon>
        <taxon>Alteromonadaceae</taxon>
        <taxon>Paraglaciecola</taxon>
    </lineage>
</organism>
<keyword evidence="1" id="KW-0812">Transmembrane</keyword>
<accession>A0ABU3SVX9</accession>
<dbReference type="NCBIfam" id="TIGR02532">
    <property type="entry name" value="IV_pilin_GFxxxE"/>
    <property type="match status" value="1"/>
</dbReference>
<dbReference type="Pfam" id="PF07963">
    <property type="entry name" value="N_methyl"/>
    <property type="match status" value="1"/>
</dbReference>
<evidence type="ECO:0000313" key="2">
    <source>
        <dbReference type="EMBL" id="MDU0354172.1"/>
    </source>
</evidence>
<gene>
    <name evidence="2" type="ORF">RS130_09720</name>
</gene>